<dbReference type="GO" id="GO:0005524">
    <property type="term" value="F:ATP binding"/>
    <property type="evidence" value="ECO:0007669"/>
    <property type="project" value="UniProtKB-UniRule"/>
</dbReference>
<evidence type="ECO:0000256" key="2">
    <source>
        <dbReference type="ARBA" id="ARBA00022490"/>
    </source>
</evidence>
<dbReference type="InterPro" id="IPR008269">
    <property type="entry name" value="Lon_proteolytic"/>
</dbReference>
<evidence type="ECO:0000256" key="5">
    <source>
        <dbReference type="ARBA" id="ARBA00022801"/>
    </source>
</evidence>
<dbReference type="PRINTS" id="PR00830">
    <property type="entry name" value="ENDOLAPTASE"/>
</dbReference>
<evidence type="ECO:0000313" key="22">
    <source>
        <dbReference type="Proteomes" id="UP000095409"/>
    </source>
</evidence>
<dbReference type="InterPro" id="IPR046336">
    <property type="entry name" value="Lon_prtase_N_sf"/>
</dbReference>
<dbReference type="SUPFAM" id="SSF52540">
    <property type="entry name" value="P-loop containing nucleoside triphosphate hydrolases"/>
    <property type="match status" value="1"/>
</dbReference>
<evidence type="ECO:0000256" key="6">
    <source>
        <dbReference type="ARBA" id="ARBA00022825"/>
    </source>
</evidence>
<feature type="active site" evidence="14 15">
    <location>
        <position position="677"/>
    </location>
</feature>
<evidence type="ECO:0000256" key="3">
    <source>
        <dbReference type="ARBA" id="ARBA00022670"/>
    </source>
</evidence>
<dbReference type="InterPro" id="IPR014721">
    <property type="entry name" value="Ribsml_uS5_D2-typ_fold_subgr"/>
</dbReference>
<comment type="catalytic activity">
    <reaction evidence="9 14 17">
        <text>Hydrolysis of proteins in presence of ATP.</text>
        <dbReference type="EC" id="3.4.21.53"/>
    </reaction>
</comment>
<dbReference type="GO" id="GO:0005737">
    <property type="term" value="C:cytoplasm"/>
    <property type="evidence" value="ECO:0007669"/>
    <property type="project" value="UniProtKB-SubCell"/>
</dbReference>
<dbReference type="PIRSF" id="PIRSF001174">
    <property type="entry name" value="Lon_proteas"/>
    <property type="match status" value="1"/>
</dbReference>
<dbReference type="Gene3D" id="2.30.130.40">
    <property type="entry name" value="LON domain-like"/>
    <property type="match status" value="1"/>
</dbReference>
<feature type="domain" description="Lon proteolytic" evidence="19">
    <location>
        <begin position="590"/>
        <end position="770"/>
    </location>
</feature>
<keyword evidence="8 14" id="KW-0346">Stress response</keyword>
<dbReference type="RefSeq" id="WP_055065728.1">
    <property type="nucleotide sequence ID" value="NZ_CYZD01000003.1"/>
</dbReference>
<evidence type="ECO:0000256" key="13">
    <source>
        <dbReference type="ARBA" id="ARBA00082722"/>
    </source>
</evidence>
<dbReference type="Gene3D" id="1.20.58.1480">
    <property type="match status" value="1"/>
</dbReference>
<dbReference type="Gene3D" id="3.40.50.300">
    <property type="entry name" value="P-loop containing nucleotide triphosphate hydrolases"/>
    <property type="match status" value="1"/>
</dbReference>
<evidence type="ECO:0000256" key="16">
    <source>
        <dbReference type="PIRSR" id="PIRSR001174-2"/>
    </source>
</evidence>
<dbReference type="Gene3D" id="1.20.5.5270">
    <property type="match status" value="1"/>
</dbReference>
<dbReference type="GO" id="GO:0034605">
    <property type="term" value="P:cellular response to heat"/>
    <property type="evidence" value="ECO:0007669"/>
    <property type="project" value="UniProtKB-UniRule"/>
</dbReference>
<evidence type="ECO:0000256" key="1">
    <source>
        <dbReference type="ARBA" id="ARBA00004496"/>
    </source>
</evidence>
<dbReference type="InterPro" id="IPR020568">
    <property type="entry name" value="Ribosomal_Su5_D2-typ_SF"/>
</dbReference>
<keyword evidence="5 14" id="KW-0378">Hydrolase</keyword>
<feature type="domain" description="Lon N-terminal" evidence="20">
    <location>
        <begin position="8"/>
        <end position="203"/>
    </location>
</feature>
<keyword evidence="2 14" id="KW-0963">Cytoplasm</keyword>
<dbReference type="InterPro" id="IPR003959">
    <property type="entry name" value="ATPase_AAA_core"/>
</dbReference>
<dbReference type="AlphaFoldDB" id="A0A173ZBW2"/>
<accession>A0A173ZBW2</accession>
<dbReference type="SUPFAM" id="SSF54211">
    <property type="entry name" value="Ribosomal protein S5 domain 2-like"/>
    <property type="match status" value="1"/>
</dbReference>
<evidence type="ECO:0000256" key="15">
    <source>
        <dbReference type="PIRSR" id="PIRSR001174-1"/>
    </source>
</evidence>
<dbReference type="InterPro" id="IPR027417">
    <property type="entry name" value="P-loop_NTPase"/>
</dbReference>
<reference evidence="21 22" key="1">
    <citation type="submission" date="2015-09" db="EMBL/GenBank/DDBJ databases">
        <authorList>
            <consortium name="Pathogen Informatics"/>
        </authorList>
    </citation>
    <scope>NUCLEOTIDE SEQUENCE [LARGE SCALE GENOMIC DNA]</scope>
    <source>
        <strain evidence="21 22">2789STDY5608837</strain>
    </source>
</reference>
<dbReference type="InterPro" id="IPR003111">
    <property type="entry name" value="Lon_prtase_N"/>
</dbReference>
<dbReference type="Pfam" id="PF02190">
    <property type="entry name" value="LON_substr_bdg"/>
    <property type="match status" value="1"/>
</dbReference>
<evidence type="ECO:0000256" key="9">
    <source>
        <dbReference type="ARBA" id="ARBA00050665"/>
    </source>
</evidence>
<feature type="active site" evidence="14 15">
    <location>
        <position position="720"/>
    </location>
</feature>
<dbReference type="GO" id="GO:0016887">
    <property type="term" value="F:ATP hydrolysis activity"/>
    <property type="evidence" value="ECO:0007669"/>
    <property type="project" value="UniProtKB-UniRule"/>
</dbReference>
<dbReference type="FunFam" id="3.40.50.300:FF:000021">
    <property type="entry name" value="Lon protease homolog"/>
    <property type="match status" value="1"/>
</dbReference>
<evidence type="ECO:0000256" key="18">
    <source>
        <dbReference type="RuleBase" id="RU000591"/>
    </source>
</evidence>
<feature type="binding site" evidence="14 16">
    <location>
        <begin position="354"/>
        <end position="361"/>
    </location>
    <ligand>
        <name>ATP</name>
        <dbReference type="ChEBI" id="CHEBI:30616"/>
    </ligand>
</feature>
<keyword evidence="3 14" id="KW-0645">Protease</keyword>
<organism evidence="21 22">
    <name type="scientific">Blautia obeum</name>
    <dbReference type="NCBI Taxonomy" id="40520"/>
    <lineage>
        <taxon>Bacteria</taxon>
        <taxon>Bacillati</taxon>
        <taxon>Bacillota</taxon>
        <taxon>Clostridia</taxon>
        <taxon>Lachnospirales</taxon>
        <taxon>Lachnospiraceae</taxon>
        <taxon>Blautia</taxon>
    </lineage>
</organism>
<comment type="induction">
    <text evidence="14">By heat shock.</text>
</comment>
<dbReference type="EMBL" id="CYZD01000003">
    <property type="protein sequence ID" value="CUN73313.1"/>
    <property type="molecule type" value="Genomic_DNA"/>
</dbReference>
<evidence type="ECO:0000256" key="8">
    <source>
        <dbReference type="ARBA" id="ARBA00023016"/>
    </source>
</evidence>
<comment type="similarity">
    <text evidence="14 17 18">Belongs to the peptidase S16 family.</text>
</comment>
<dbReference type="PROSITE" id="PS51787">
    <property type="entry name" value="LON_N"/>
    <property type="match status" value="1"/>
</dbReference>
<evidence type="ECO:0000313" key="21">
    <source>
        <dbReference type="EMBL" id="CUN73313.1"/>
    </source>
</evidence>
<proteinExistence type="evidence at transcript level"/>
<dbReference type="InterPro" id="IPR004815">
    <property type="entry name" value="Lon_bac/euk-typ"/>
</dbReference>
<dbReference type="Gene3D" id="3.30.230.10">
    <property type="match status" value="1"/>
</dbReference>
<sequence length="770" mass="85846">MKQPISILPAIALRGTTILPDMIVHFDVSRERSIKAIEAAMLHDQKIFLVTQKDPEVEKPELSELYQVGTVAYIKQVVKLPHDLLRVLVEGIERAELLGLEQEEPFLKAETALFEPDGARYTKSLKEAMFRSIQELFQRYCMESGKISKDLAAQIMNITELEELISQIAVNVPLTYQNKQKILEAVSLENQYEVLAAILNNEIEVLQIGHDLQRKLKARVDKNQRDYILREQLKLLREELGEENTADTAEEYRQKAEALDAPQEVKDKLNKEIDRFKSMNNAAAESSVLSTYIETLLGLPWNKKSEDSTDLKEAWKILEEGHYGLKDVKERIMEFLAVRKLTSGGKSPILCLVGPPGTGKTSIAKSVAEALHKKYVRICLGGVRDEAEIRGHRKTYVGAMPGRITAALSQAGVSNPLMLLDEIDKTSSDYKGDTSAALLEVLDPEQNNHFNDHYVEVPQDLSEVLFIATANDMDGIPRPLLDRMEVIEISGYTENEKEHIAKDHLIPKQLEVNGIPEGKLKIQTPALRKIITLYTREAGVRGLERKIGQICRKAAREIMENDQKKVTVNSKNLENYLGKARYSYLMANKKDEVGIARGLAWTQVGGDTLQIEVNVMPGKGELVLTGQLGDVMKESAQAGISYIRSVADKYGIAPEFFQENDIHVHIPEGAVPKDGPSAGITMATAMLSAIIGREVRADVAMTGEITLRGHVLPIGGLKEKLLAAKYAKIKQVLVPKDNKPDIQEMDAEILDGLKISFVDNMNEVLHEALA</sequence>
<evidence type="ECO:0000256" key="17">
    <source>
        <dbReference type="PROSITE-ProRule" id="PRU01122"/>
    </source>
</evidence>
<dbReference type="GO" id="GO:0004252">
    <property type="term" value="F:serine-type endopeptidase activity"/>
    <property type="evidence" value="ECO:0007669"/>
    <property type="project" value="UniProtKB-UniRule"/>
</dbReference>
<dbReference type="InterPro" id="IPR003593">
    <property type="entry name" value="AAA+_ATPase"/>
</dbReference>
<dbReference type="HAMAP" id="MF_01973">
    <property type="entry name" value="lon_bact"/>
    <property type="match status" value="1"/>
</dbReference>
<dbReference type="PROSITE" id="PS01046">
    <property type="entry name" value="LON_SER"/>
    <property type="match status" value="1"/>
</dbReference>
<dbReference type="Gene3D" id="1.10.8.60">
    <property type="match status" value="1"/>
</dbReference>
<dbReference type="GO" id="GO:0006515">
    <property type="term" value="P:protein quality control for misfolded or incompletely synthesized proteins"/>
    <property type="evidence" value="ECO:0007669"/>
    <property type="project" value="UniProtKB-UniRule"/>
</dbReference>
<dbReference type="InterPro" id="IPR054594">
    <property type="entry name" value="Lon_lid"/>
</dbReference>
<dbReference type="PANTHER" id="PTHR10046">
    <property type="entry name" value="ATP DEPENDENT LON PROTEASE FAMILY MEMBER"/>
    <property type="match status" value="1"/>
</dbReference>
<comment type="subcellular location">
    <subcellularLocation>
        <location evidence="1 14">Cytoplasm</location>
    </subcellularLocation>
</comment>
<dbReference type="InterPro" id="IPR015947">
    <property type="entry name" value="PUA-like_sf"/>
</dbReference>
<dbReference type="Pfam" id="PF00004">
    <property type="entry name" value="AAA"/>
    <property type="match status" value="1"/>
</dbReference>
<dbReference type="Pfam" id="PF05362">
    <property type="entry name" value="Lon_C"/>
    <property type="match status" value="1"/>
</dbReference>
<dbReference type="PROSITE" id="PS51786">
    <property type="entry name" value="LON_PROTEOLYTIC"/>
    <property type="match status" value="1"/>
</dbReference>
<dbReference type="GO" id="GO:0004176">
    <property type="term" value="F:ATP-dependent peptidase activity"/>
    <property type="evidence" value="ECO:0007669"/>
    <property type="project" value="UniProtKB-UniRule"/>
</dbReference>
<dbReference type="SMART" id="SM00382">
    <property type="entry name" value="AAA"/>
    <property type="match status" value="1"/>
</dbReference>
<dbReference type="SMART" id="SM00464">
    <property type="entry name" value="LON"/>
    <property type="match status" value="1"/>
</dbReference>
<dbReference type="GO" id="GO:0043565">
    <property type="term" value="F:sequence-specific DNA binding"/>
    <property type="evidence" value="ECO:0007669"/>
    <property type="project" value="UniProtKB-UniRule"/>
</dbReference>
<evidence type="ECO:0000259" key="19">
    <source>
        <dbReference type="PROSITE" id="PS51786"/>
    </source>
</evidence>
<dbReference type="NCBIfam" id="TIGR00763">
    <property type="entry name" value="lon"/>
    <property type="match status" value="1"/>
</dbReference>
<keyword evidence="4 14" id="KW-0547">Nucleotide-binding</keyword>
<dbReference type="Pfam" id="PF22667">
    <property type="entry name" value="Lon_lid"/>
    <property type="match status" value="1"/>
</dbReference>
<comment type="function">
    <text evidence="10 14">ATP-dependent serine protease that mediates the selective degradation of mutant and abnormal proteins as well as certain short-lived regulatory proteins. Required for cellular homeostasis and for survival from DNA damage and developmental changes induced by stress. Degrades polypeptides processively to yield small peptide fragments that are 5 to 10 amino acids long. Binds to DNA in a double-stranded, site-specific manner.</text>
</comment>
<dbReference type="InterPro" id="IPR008268">
    <property type="entry name" value="Peptidase_S16_AS"/>
</dbReference>
<keyword evidence="6 14" id="KW-0720">Serine protease</keyword>
<dbReference type="InterPro" id="IPR027543">
    <property type="entry name" value="Lon_bac"/>
</dbReference>
<dbReference type="EC" id="3.4.21.53" evidence="11 14"/>
<keyword evidence="7 14" id="KW-0067">ATP-binding</keyword>
<dbReference type="SUPFAM" id="SSF88697">
    <property type="entry name" value="PUA domain-like"/>
    <property type="match status" value="1"/>
</dbReference>
<dbReference type="InterPro" id="IPR027065">
    <property type="entry name" value="Lon_Prtase"/>
</dbReference>
<dbReference type="CDD" id="cd19500">
    <property type="entry name" value="RecA-like_Lon"/>
    <property type="match status" value="1"/>
</dbReference>
<evidence type="ECO:0000256" key="10">
    <source>
        <dbReference type="ARBA" id="ARBA00053875"/>
    </source>
</evidence>
<evidence type="ECO:0000256" key="14">
    <source>
        <dbReference type="HAMAP-Rule" id="MF_01973"/>
    </source>
</evidence>
<dbReference type="Proteomes" id="UP000095409">
    <property type="component" value="Unassembled WGS sequence"/>
</dbReference>
<evidence type="ECO:0000256" key="12">
    <source>
        <dbReference type="ARBA" id="ARBA00071934"/>
    </source>
</evidence>
<evidence type="ECO:0000256" key="7">
    <source>
        <dbReference type="ARBA" id="ARBA00022840"/>
    </source>
</evidence>
<evidence type="ECO:0000259" key="20">
    <source>
        <dbReference type="PROSITE" id="PS51787"/>
    </source>
</evidence>
<protein>
    <recommendedName>
        <fullName evidence="12 14">Lon protease</fullName>
        <ecNumber evidence="11 14">3.4.21.53</ecNumber>
    </recommendedName>
    <alternativeName>
        <fullName evidence="13 14">ATP-dependent protease La</fullName>
    </alternativeName>
</protein>
<evidence type="ECO:0000256" key="4">
    <source>
        <dbReference type="ARBA" id="ARBA00022741"/>
    </source>
</evidence>
<gene>
    <name evidence="21" type="primary">lon1_1</name>
    <name evidence="14" type="synonym">lon</name>
    <name evidence="21" type="ORF">ERS852394_00787</name>
</gene>
<name>A0A173ZBW2_9FIRM</name>
<comment type="subunit">
    <text evidence="14">Homohexamer. Organized in a ring with a central cavity.</text>
</comment>
<evidence type="ECO:0000256" key="11">
    <source>
        <dbReference type="ARBA" id="ARBA00066743"/>
    </source>
</evidence>